<feature type="domain" description="Choloylglycine hydrolase/NAAA C-terminal" evidence="3">
    <location>
        <begin position="2"/>
        <end position="316"/>
    </location>
</feature>
<comment type="similarity">
    <text evidence="1">Belongs to the peptidase C59 family.</text>
</comment>
<dbReference type="InterPro" id="IPR029132">
    <property type="entry name" value="CBAH/NAAA_C"/>
</dbReference>
<dbReference type="GO" id="GO:0016787">
    <property type="term" value="F:hydrolase activity"/>
    <property type="evidence" value="ECO:0007669"/>
    <property type="project" value="UniProtKB-KW"/>
</dbReference>
<evidence type="ECO:0000256" key="1">
    <source>
        <dbReference type="ARBA" id="ARBA00006625"/>
    </source>
</evidence>
<dbReference type="AlphaFoldDB" id="A0A7Z0WZP2"/>
<comment type="caution">
    <text evidence="4">The sequence shown here is derived from an EMBL/GenBank/DDBJ whole genome shotgun (WGS) entry which is preliminary data.</text>
</comment>
<proteinExistence type="inferred from homology"/>
<reference evidence="4 5" key="1">
    <citation type="journal article" date="2016" name="Front. Microbiol.">
        <title>High-Level Heat Resistance of Spores of Bacillus amyloliquefaciens and Bacillus licheniformis Results from the Presence of a spoVA Operon in a Tn1546 Transposon.</title>
        <authorList>
            <person name="Berendsen E.M."/>
            <person name="Koning R.A."/>
            <person name="Boekhorst J."/>
            <person name="de Jong A."/>
            <person name="Kuipers O.P."/>
            <person name="Wells-Bennik M.H."/>
        </authorList>
    </citation>
    <scope>NUCLEOTIDE SEQUENCE [LARGE SCALE GENOMIC DNA]</scope>
    <source>
        <strain evidence="4 5">B4121</strain>
    </source>
</reference>
<evidence type="ECO:0000259" key="3">
    <source>
        <dbReference type="Pfam" id="PF02275"/>
    </source>
</evidence>
<dbReference type="Proteomes" id="UP000185604">
    <property type="component" value="Unassembled WGS sequence"/>
</dbReference>
<organism evidence="4 5">
    <name type="scientific">Bacillus paralicheniformis</name>
    <dbReference type="NCBI Taxonomy" id="1648923"/>
    <lineage>
        <taxon>Bacteria</taxon>
        <taxon>Bacillati</taxon>
        <taxon>Bacillota</taxon>
        <taxon>Bacilli</taxon>
        <taxon>Bacillales</taxon>
        <taxon>Bacillaceae</taxon>
        <taxon>Bacillus</taxon>
    </lineage>
</organism>
<dbReference type="InterPro" id="IPR029055">
    <property type="entry name" value="Ntn_hydrolases_N"/>
</dbReference>
<name>A0A7Z0WZP2_9BACI</name>
<dbReference type="CDD" id="cd00542">
    <property type="entry name" value="Ntn_PVA"/>
    <property type="match status" value="1"/>
</dbReference>
<evidence type="ECO:0000313" key="4">
    <source>
        <dbReference type="EMBL" id="OLF95749.1"/>
    </source>
</evidence>
<accession>A0A7Z0WZP2</accession>
<evidence type="ECO:0000313" key="5">
    <source>
        <dbReference type="Proteomes" id="UP000185604"/>
    </source>
</evidence>
<dbReference type="PANTHER" id="PTHR35527">
    <property type="entry name" value="CHOLOYLGLYCINE HYDROLASE"/>
    <property type="match status" value="1"/>
</dbReference>
<evidence type="ECO:0000256" key="2">
    <source>
        <dbReference type="ARBA" id="ARBA00022801"/>
    </source>
</evidence>
<dbReference type="SUPFAM" id="SSF56235">
    <property type="entry name" value="N-terminal nucleophile aminohydrolases (Ntn hydrolases)"/>
    <property type="match status" value="1"/>
</dbReference>
<sequence length="329" mass="36636">MCTSITLTTAGREHLLARTMDFDFELNGEVLLHPRRYKWKSEADGSEHAGRYAFIGMGRRLNNALFADGVNEKGLSCAALYFPDYAVYESETKEQCRNLAPHEFVTWVLSECGDLEEVKKAAVSVNIVEREVSLLSTVTPLHWLLTDRSGASIVVEPAAGGIQIHDNPVGVLTNSPDFHWHLTNLRNYIGLQPGQFAAKKMGDLTLSAFGQGSGLSGLPGDFTPPSRFVRAAVLKEHMKPVSNETEGVSAAFHILSNMNIPKGIVMTDNGEDDYTQYTAVMCSETCSYYFHHYQNRQIQKVCILQEDLDSNEIKVFPPKQEETFHSLQS</sequence>
<keyword evidence="2 4" id="KW-0378">Hydrolase</keyword>
<dbReference type="PANTHER" id="PTHR35527:SF2">
    <property type="entry name" value="HYDROLASE"/>
    <property type="match status" value="1"/>
</dbReference>
<protein>
    <submittedName>
        <fullName evidence="4">Choloylglycine hydrolase</fullName>
    </submittedName>
</protein>
<dbReference type="RefSeq" id="WP_075212844.1">
    <property type="nucleotide sequence ID" value="NZ_JAQIHP010000001.1"/>
</dbReference>
<gene>
    <name evidence="4" type="ORF">B4121_1311</name>
</gene>
<dbReference type="InterPro" id="IPR052193">
    <property type="entry name" value="Peptidase_C59"/>
</dbReference>
<dbReference type="Pfam" id="PF02275">
    <property type="entry name" value="CBAH"/>
    <property type="match status" value="1"/>
</dbReference>
<dbReference type="EMBL" id="LKPO01000008">
    <property type="protein sequence ID" value="OLF95749.1"/>
    <property type="molecule type" value="Genomic_DNA"/>
</dbReference>
<dbReference type="Gene3D" id="3.60.60.10">
    <property type="entry name" value="Penicillin V Acylase, Chain A"/>
    <property type="match status" value="1"/>
</dbReference>